<reference evidence="2" key="1">
    <citation type="submission" date="2021-05" db="EMBL/GenBank/DDBJ databases">
        <authorList>
            <person name="Alioto T."/>
            <person name="Alioto T."/>
            <person name="Gomez Garrido J."/>
        </authorList>
    </citation>
    <scope>NUCLEOTIDE SEQUENCE</scope>
</reference>
<feature type="transmembrane region" description="Helical" evidence="1">
    <location>
        <begin position="80"/>
        <end position="103"/>
    </location>
</feature>
<sequence length="106" mass="12096">MNHIIIVLDQTVTWDESNPGPPPARQTSVLLRIRLWGLVPYNLGMITQNIIIQKVMTLSNGHLFLLRLKRKQVEILRKAPIVLQGMTCITIHSIISNLLLGYLPYQ</sequence>
<dbReference type="AlphaFoldDB" id="A0A8D8Y2S4"/>
<proteinExistence type="predicted"/>
<evidence type="ECO:0000313" key="2">
    <source>
        <dbReference type="EMBL" id="CAG6716359.1"/>
    </source>
</evidence>
<dbReference type="EMBL" id="HBUF01354363">
    <property type="protein sequence ID" value="CAG6716359.1"/>
    <property type="molecule type" value="Transcribed_RNA"/>
</dbReference>
<keyword evidence="1" id="KW-0812">Transmembrane</keyword>
<keyword evidence="1" id="KW-0472">Membrane</keyword>
<evidence type="ECO:0000256" key="1">
    <source>
        <dbReference type="SAM" id="Phobius"/>
    </source>
</evidence>
<organism evidence="2">
    <name type="scientific">Cacopsylla melanoneura</name>
    <dbReference type="NCBI Taxonomy" id="428564"/>
    <lineage>
        <taxon>Eukaryota</taxon>
        <taxon>Metazoa</taxon>
        <taxon>Ecdysozoa</taxon>
        <taxon>Arthropoda</taxon>
        <taxon>Hexapoda</taxon>
        <taxon>Insecta</taxon>
        <taxon>Pterygota</taxon>
        <taxon>Neoptera</taxon>
        <taxon>Paraneoptera</taxon>
        <taxon>Hemiptera</taxon>
        <taxon>Sternorrhyncha</taxon>
        <taxon>Psylloidea</taxon>
        <taxon>Psyllidae</taxon>
        <taxon>Psyllinae</taxon>
        <taxon>Cacopsylla</taxon>
    </lineage>
</organism>
<accession>A0A8D8Y2S4</accession>
<name>A0A8D8Y2S4_9HEMI</name>
<protein>
    <submittedName>
        <fullName evidence="2">Uncharacterized protein</fullName>
    </submittedName>
</protein>
<keyword evidence="1" id="KW-1133">Transmembrane helix</keyword>